<dbReference type="PANTHER" id="PTHR35535:SF1">
    <property type="entry name" value="HEAT SHOCK PROTEIN HSLJ"/>
    <property type="match status" value="1"/>
</dbReference>
<accession>A0AA46S7L4</accession>
<reference evidence="3" key="1">
    <citation type="journal article" date="2022" name="J Glob Antimicrob Resist">
        <title>Comparative analysis of IMP-4- and OXA-58-containing plasmids of three carbapenemase-producing Acinetobacter ursingii strains in the Netherlands.</title>
        <authorList>
            <person name="Hendrickx A.P.A."/>
            <person name="Schade R.P."/>
            <person name="Landman F."/>
            <person name="Bosch T."/>
            <person name="Schouls L.M."/>
            <person name="van Dijk K."/>
        </authorList>
    </citation>
    <scope>NUCLEOTIDE SEQUENCE</scope>
    <source>
        <strain evidence="3">RIVM_C010761</strain>
    </source>
</reference>
<dbReference type="EMBL" id="CP089044">
    <property type="protein sequence ID" value="UYF74966.1"/>
    <property type="molecule type" value="Genomic_DNA"/>
</dbReference>
<feature type="chain" id="PRO_5041434671" evidence="1">
    <location>
        <begin position="22"/>
        <end position="163"/>
    </location>
</feature>
<feature type="signal peptide" evidence="1">
    <location>
        <begin position="1"/>
        <end position="21"/>
    </location>
</feature>
<dbReference type="InterPro" id="IPR005184">
    <property type="entry name" value="DUF306_Meta_HslJ"/>
</dbReference>
<dbReference type="Pfam" id="PF03724">
    <property type="entry name" value="META"/>
    <property type="match status" value="1"/>
</dbReference>
<name>A0AA46S7L4_9GAMM</name>
<organism evidence="3 4">
    <name type="scientific">Acinetobacter ursingii</name>
    <dbReference type="NCBI Taxonomy" id="108980"/>
    <lineage>
        <taxon>Bacteria</taxon>
        <taxon>Pseudomonadati</taxon>
        <taxon>Pseudomonadota</taxon>
        <taxon>Gammaproteobacteria</taxon>
        <taxon>Moraxellales</taxon>
        <taxon>Moraxellaceae</taxon>
        <taxon>Acinetobacter</taxon>
    </lineage>
</organism>
<evidence type="ECO:0000259" key="2">
    <source>
        <dbReference type="Pfam" id="PF03724"/>
    </source>
</evidence>
<dbReference type="PROSITE" id="PS51257">
    <property type="entry name" value="PROKAR_LIPOPROTEIN"/>
    <property type="match status" value="1"/>
</dbReference>
<dbReference type="Gene3D" id="2.40.128.270">
    <property type="match status" value="1"/>
</dbReference>
<gene>
    <name evidence="3" type="ORF">LSO58_14295</name>
</gene>
<evidence type="ECO:0000256" key="1">
    <source>
        <dbReference type="SAM" id="SignalP"/>
    </source>
</evidence>
<evidence type="ECO:0000313" key="4">
    <source>
        <dbReference type="Proteomes" id="UP001164081"/>
    </source>
</evidence>
<dbReference type="PANTHER" id="PTHR35535">
    <property type="entry name" value="HEAT SHOCK PROTEIN HSLJ"/>
    <property type="match status" value="1"/>
</dbReference>
<keyword evidence="1" id="KW-0732">Signal</keyword>
<feature type="domain" description="DUF306" evidence="2">
    <location>
        <begin position="52"/>
        <end position="159"/>
    </location>
</feature>
<dbReference type="InterPro" id="IPR053147">
    <property type="entry name" value="Hsp_HslJ-like"/>
</dbReference>
<protein>
    <submittedName>
        <fullName evidence="3">META domain-containing protein</fullName>
    </submittedName>
</protein>
<dbReference type="Proteomes" id="UP001164081">
    <property type="component" value="Chromosome"/>
</dbReference>
<proteinExistence type="predicted"/>
<dbReference type="RefSeq" id="WP_263503587.1">
    <property type="nucleotide sequence ID" value="NZ_CP089044.1"/>
</dbReference>
<dbReference type="InterPro" id="IPR038670">
    <property type="entry name" value="HslJ-like_sf"/>
</dbReference>
<evidence type="ECO:0000313" key="3">
    <source>
        <dbReference type="EMBL" id="UYF74966.1"/>
    </source>
</evidence>
<sequence>MLKHWIISTGLISCLTITGCAATTSAPTKSIAKATPSASSQSQSQSQQPTLLYQQHWVATEINCFQVESSEKTPQIQFDSSSKRFSGSDGCNQIMGSFNTADDHLSFGEIASTKMMCPDANSLTATQYQQALAKVTSYRASSQLLVLFDQNGQTLIAFKKADT</sequence>
<dbReference type="AlphaFoldDB" id="A0AA46S7L4"/>